<proteinExistence type="inferred from homology"/>
<evidence type="ECO:0000256" key="7">
    <source>
        <dbReference type="SAM" id="MobiDB-lite"/>
    </source>
</evidence>
<dbReference type="InterPro" id="IPR002205">
    <property type="entry name" value="Topo_IIA_dom_A"/>
</dbReference>
<keyword evidence="3 5" id="KW-0238">DNA-binding</keyword>
<protein>
    <submittedName>
        <fullName evidence="9">DNA gyrase subunit A, putative</fullName>
    </submittedName>
</protein>
<organism evidence="9 10">
    <name type="scientific">Eimeria maxima</name>
    <name type="common">Coccidian parasite</name>
    <dbReference type="NCBI Taxonomy" id="5804"/>
    <lineage>
        <taxon>Eukaryota</taxon>
        <taxon>Sar</taxon>
        <taxon>Alveolata</taxon>
        <taxon>Apicomplexa</taxon>
        <taxon>Conoidasida</taxon>
        <taxon>Coccidia</taxon>
        <taxon>Eucoccidiorida</taxon>
        <taxon>Eimeriorina</taxon>
        <taxon>Eimeriidae</taxon>
        <taxon>Eimeria</taxon>
    </lineage>
</organism>
<dbReference type="InterPro" id="IPR013760">
    <property type="entry name" value="Topo_IIA-like_dom_sf"/>
</dbReference>
<keyword evidence="6" id="KW-0175">Coiled coil</keyword>
<dbReference type="VEuPathDB" id="ToxoDB:EMWEY_00036680"/>
<comment type="similarity">
    <text evidence="1">Belongs to the type II topoisomerase GyrA/ParC subunit family.</text>
</comment>
<dbReference type="GO" id="GO:0006265">
    <property type="term" value="P:DNA topological change"/>
    <property type="evidence" value="ECO:0007669"/>
    <property type="project" value="UniProtKB-UniRule"/>
</dbReference>
<evidence type="ECO:0000256" key="3">
    <source>
        <dbReference type="ARBA" id="ARBA00023125"/>
    </source>
</evidence>
<evidence type="ECO:0000256" key="6">
    <source>
        <dbReference type="SAM" id="Coils"/>
    </source>
</evidence>
<name>U6MD23_EIMMA</name>
<evidence type="ECO:0000313" key="10">
    <source>
        <dbReference type="Proteomes" id="UP000030763"/>
    </source>
</evidence>
<dbReference type="GeneID" id="25337654"/>
<dbReference type="SUPFAM" id="SSF56719">
    <property type="entry name" value="Type II DNA topoisomerase"/>
    <property type="match status" value="1"/>
</dbReference>
<keyword evidence="2 5" id="KW-0799">Topoisomerase</keyword>
<dbReference type="GO" id="GO:0003918">
    <property type="term" value="F:DNA topoisomerase type II (double strand cut, ATP-hydrolyzing) activity"/>
    <property type="evidence" value="ECO:0007669"/>
    <property type="project" value="UniProtKB-EC"/>
</dbReference>
<dbReference type="InterPro" id="IPR050220">
    <property type="entry name" value="Type_II_DNA_Topoisomerases"/>
</dbReference>
<sequence>MLLLGQQQQQQQQQQQEQQQQMAQPFVSHLPLIEGHGNFGSVDGDPAAAMRYTECRLSSFCQEVLLKDLNTAACNFKPNFDATEVEPECLPARLPLLLIQGTTGVAVGLSTNLPPHNLSEVISACIALIEEVIEEWIKWRYKAMHARAEEEQQQLQQQQQLLHATITAAKYPKEIADLLQRSKDAAEATRLLQGI</sequence>
<dbReference type="GO" id="GO:0005524">
    <property type="term" value="F:ATP binding"/>
    <property type="evidence" value="ECO:0007669"/>
    <property type="project" value="InterPro"/>
</dbReference>
<evidence type="ECO:0000256" key="5">
    <source>
        <dbReference type="PROSITE-ProRule" id="PRU01384"/>
    </source>
</evidence>
<dbReference type="Gene3D" id="3.90.199.10">
    <property type="entry name" value="Topoisomerase II, domain 5"/>
    <property type="match status" value="1"/>
</dbReference>
<evidence type="ECO:0000313" key="9">
    <source>
        <dbReference type="EMBL" id="CDJ60973.1"/>
    </source>
</evidence>
<comment type="catalytic activity">
    <reaction evidence="5">
        <text>ATP-dependent breakage, passage and rejoining of double-stranded DNA.</text>
        <dbReference type="EC" id="5.6.2.2"/>
    </reaction>
</comment>
<dbReference type="InterPro" id="IPR013758">
    <property type="entry name" value="Topo_IIA_A/C_ab"/>
</dbReference>
<dbReference type="Pfam" id="PF00521">
    <property type="entry name" value="DNA_topoisoIV"/>
    <property type="match status" value="1"/>
</dbReference>
<feature type="coiled-coil region" evidence="6">
    <location>
        <begin position="138"/>
        <end position="165"/>
    </location>
</feature>
<feature type="active site" description="O-(5'-phospho-DNA)-tyrosine intermediate" evidence="5">
    <location>
        <position position="52"/>
    </location>
</feature>
<reference evidence="9" key="1">
    <citation type="submission" date="2013-10" db="EMBL/GenBank/DDBJ databases">
        <title>Genomic analysis of the causative agents of coccidiosis in chickens.</title>
        <authorList>
            <person name="Reid A.J."/>
            <person name="Blake D."/>
            <person name="Billington K."/>
            <person name="Browne H."/>
            <person name="Dunn M."/>
            <person name="Hung S."/>
            <person name="Kawahara F."/>
            <person name="Miranda-Saavedra D."/>
            <person name="Mourier T."/>
            <person name="Nagra H."/>
            <person name="Otto T.D."/>
            <person name="Rawlings N."/>
            <person name="Sanchez A."/>
            <person name="Sanders M."/>
            <person name="Subramaniam C."/>
            <person name="Tay Y."/>
            <person name="Dear P."/>
            <person name="Doerig C."/>
            <person name="Gruber A."/>
            <person name="Parkinson J."/>
            <person name="Shirley M."/>
            <person name="Wan K.L."/>
            <person name="Berriman M."/>
            <person name="Tomley F."/>
            <person name="Pain A."/>
        </authorList>
    </citation>
    <scope>NUCLEOTIDE SEQUENCE [LARGE SCALE GENOMIC DNA]</scope>
    <source>
        <strain evidence="9">Weybridge</strain>
    </source>
</reference>
<evidence type="ECO:0000256" key="2">
    <source>
        <dbReference type="ARBA" id="ARBA00023029"/>
    </source>
</evidence>
<dbReference type="PANTHER" id="PTHR43493">
    <property type="entry name" value="DNA GYRASE/TOPOISOMERASE SUBUNIT A"/>
    <property type="match status" value="1"/>
</dbReference>
<dbReference type="GO" id="GO:0003677">
    <property type="term" value="F:DNA binding"/>
    <property type="evidence" value="ECO:0007669"/>
    <property type="project" value="UniProtKB-UniRule"/>
</dbReference>
<dbReference type="SMART" id="SM00434">
    <property type="entry name" value="TOP4c"/>
    <property type="match status" value="1"/>
</dbReference>
<evidence type="ECO:0000256" key="4">
    <source>
        <dbReference type="ARBA" id="ARBA00023235"/>
    </source>
</evidence>
<keyword evidence="10" id="KW-1185">Reference proteome</keyword>
<reference evidence="9" key="2">
    <citation type="submission" date="2013-10" db="EMBL/GenBank/DDBJ databases">
        <authorList>
            <person name="Aslett M."/>
        </authorList>
    </citation>
    <scope>NUCLEOTIDE SEQUENCE [LARGE SCALE GENOMIC DNA]</scope>
    <source>
        <strain evidence="9">Weybridge</strain>
    </source>
</reference>
<dbReference type="OrthoDB" id="734at2759"/>
<dbReference type="EMBL" id="HG721970">
    <property type="protein sequence ID" value="CDJ60973.1"/>
    <property type="molecule type" value="Genomic_DNA"/>
</dbReference>
<evidence type="ECO:0000259" key="8">
    <source>
        <dbReference type="PROSITE" id="PS52040"/>
    </source>
</evidence>
<dbReference type="PANTHER" id="PTHR43493:SF5">
    <property type="entry name" value="DNA GYRASE SUBUNIT A, CHLOROPLASTIC_MITOCHONDRIAL"/>
    <property type="match status" value="1"/>
</dbReference>
<dbReference type="GO" id="GO:0009330">
    <property type="term" value="C:DNA topoisomerase type II (double strand cut, ATP-hydrolyzing) complex"/>
    <property type="evidence" value="ECO:0007669"/>
    <property type="project" value="TreeGrafter"/>
</dbReference>
<gene>
    <name evidence="9" type="ORF">EMWEY_00036680</name>
</gene>
<dbReference type="Proteomes" id="UP000030763">
    <property type="component" value="Unassembled WGS sequence"/>
</dbReference>
<dbReference type="AlphaFoldDB" id="U6MD23"/>
<keyword evidence="4 5" id="KW-0413">Isomerase</keyword>
<feature type="domain" description="Topo IIA-type catalytic" evidence="8">
    <location>
        <begin position="1"/>
        <end position="195"/>
    </location>
</feature>
<feature type="region of interest" description="Disordered" evidence="7">
    <location>
        <begin position="1"/>
        <end position="21"/>
    </location>
</feature>
<evidence type="ECO:0000256" key="1">
    <source>
        <dbReference type="ARBA" id="ARBA00008263"/>
    </source>
</evidence>
<dbReference type="RefSeq" id="XP_013337623.1">
    <property type="nucleotide sequence ID" value="XM_013482169.1"/>
</dbReference>
<dbReference type="PROSITE" id="PS52040">
    <property type="entry name" value="TOPO_IIA"/>
    <property type="match status" value="1"/>
</dbReference>
<accession>U6MD23</accession>